<reference evidence="1" key="1">
    <citation type="submission" date="2021-06" db="EMBL/GenBank/DDBJ databases">
        <authorList>
            <person name="Kallberg Y."/>
            <person name="Tangrot J."/>
            <person name="Rosling A."/>
        </authorList>
    </citation>
    <scope>NUCLEOTIDE SEQUENCE</scope>
    <source>
        <strain evidence="1">AU212A</strain>
    </source>
</reference>
<evidence type="ECO:0000313" key="1">
    <source>
        <dbReference type="EMBL" id="CAG8521724.1"/>
    </source>
</evidence>
<dbReference type="EMBL" id="CAJVPM010005240">
    <property type="protein sequence ID" value="CAG8521724.1"/>
    <property type="molecule type" value="Genomic_DNA"/>
</dbReference>
<sequence>MDDIFAVLYKDKILKIRKEAFDEITKEIEKSKDAKKLLDKKLDEKIKKLNLSEDNIEKLTKILNDKISSIIKKTNNGFLNEIKNLQTEKELENLKKIITEHELLSNEQKENIKNKIDEKMTEIKKDSQPPKKPNPNEDILVKEIEKTL</sequence>
<comment type="caution">
    <text evidence="1">The sequence shown here is derived from an EMBL/GenBank/DDBJ whole genome shotgun (WGS) entry which is preliminary data.</text>
</comment>
<protein>
    <submittedName>
        <fullName evidence="1">1264_t:CDS:1</fullName>
    </submittedName>
</protein>
<keyword evidence="2" id="KW-1185">Reference proteome</keyword>
<proteinExistence type="predicted"/>
<name>A0ACA9LEK5_9GLOM</name>
<organism evidence="1 2">
    <name type="scientific">Scutellospora calospora</name>
    <dbReference type="NCBI Taxonomy" id="85575"/>
    <lineage>
        <taxon>Eukaryota</taxon>
        <taxon>Fungi</taxon>
        <taxon>Fungi incertae sedis</taxon>
        <taxon>Mucoromycota</taxon>
        <taxon>Glomeromycotina</taxon>
        <taxon>Glomeromycetes</taxon>
        <taxon>Diversisporales</taxon>
        <taxon>Gigasporaceae</taxon>
        <taxon>Scutellospora</taxon>
    </lineage>
</organism>
<accession>A0ACA9LEK5</accession>
<evidence type="ECO:0000313" key="2">
    <source>
        <dbReference type="Proteomes" id="UP000789860"/>
    </source>
</evidence>
<dbReference type="Proteomes" id="UP000789860">
    <property type="component" value="Unassembled WGS sequence"/>
</dbReference>
<gene>
    <name evidence="1" type="ORF">SCALOS_LOCUS4096</name>
</gene>